<name>A0A9E8LV73_9BACI</name>
<proteinExistence type="predicted"/>
<dbReference type="Proteomes" id="UP001164718">
    <property type="component" value="Chromosome"/>
</dbReference>
<organism evidence="1 2">
    <name type="scientific">Fervidibacillus albus</name>
    <dbReference type="NCBI Taxonomy" id="2980026"/>
    <lineage>
        <taxon>Bacteria</taxon>
        <taxon>Bacillati</taxon>
        <taxon>Bacillota</taxon>
        <taxon>Bacilli</taxon>
        <taxon>Bacillales</taxon>
        <taxon>Bacillaceae</taxon>
        <taxon>Fervidibacillus</taxon>
    </lineage>
</organism>
<gene>
    <name evidence="1" type="ORF">OE104_01715</name>
</gene>
<protein>
    <recommendedName>
        <fullName evidence="3">PepSY domain-containing protein</fullName>
    </recommendedName>
</protein>
<evidence type="ECO:0000313" key="2">
    <source>
        <dbReference type="Proteomes" id="UP001164718"/>
    </source>
</evidence>
<evidence type="ECO:0008006" key="3">
    <source>
        <dbReference type="Google" id="ProtNLM"/>
    </source>
</evidence>
<dbReference type="RefSeq" id="WP_275417872.1">
    <property type="nucleotide sequence ID" value="NZ_CP106878.1"/>
</dbReference>
<dbReference type="EMBL" id="CP106878">
    <property type="protein sequence ID" value="WAA10087.1"/>
    <property type="molecule type" value="Genomic_DNA"/>
</dbReference>
<reference evidence="1" key="1">
    <citation type="submission" date="2022-09" db="EMBL/GenBank/DDBJ databases">
        <title>Complete Genomes of Fervidibacillus albus and Fervidibacillus halotolerans isolated from tidal flat sediments.</title>
        <authorList>
            <person name="Kwon K.K."/>
            <person name="Yang S.-H."/>
            <person name="Park M.J."/>
            <person name="Oh H.-M."/>
        </authorList>
    </citation>
    <scope>NUCLEOTIDE SEQUENCE</scope>
    <source>
        <strain evidence="1">MEBiC13591</strain>
    </source>
</reference>
<dbReference type="KEGG" id="faf:OE104_01715"/>
<evidence type="ECO:0000313" key="1">
    <source>
        <dbReference type="EMBL" id="WAA10087.1"/>
    </source>
</evidence>
<sequence>MKWKGFFVGFAISTAIGLFSKSNNKRKFRSEDILHIVKNELKPYGKVTGSWILAQPERMENGESTISVYKGGVTQLRKGKRKYIEFIVDAHTGEMIHHEIISG</sequence>
<dbReference type="AlphaFoldDB" id="A0A9E8LV73"/>
<keyword evidence="2" id="KW-1185">Reference proteome</keyword>
<accession>A0A9E8LV73</accession>